<evidence type="ECO:0000259" key="4">
    <source>
        <dbReference type="Pfam" id="PF00135"/>
    </source>
</evidence>
<dbReference type="InterPro" id="IPR019819">
    <property type="entry name" value="Carboxylesterase_B_CS"/>
</dbReference>
<reference evidence="6 7" key="1">
    <citation type="submission" date="2019-07" db="EMBL/GenBank/DDBJ databases">
        <title>Venturia inaequalis Genome Resource.</title>
        <authorList>
            <person name="Lichtner F.J."/>
        </authorList>
    </citation>
    <scope>NUCLEOTIDE SEQUENCE [LARGE SCALE GENOMIC DNA]</scope>
    <source>
        <strain evidence="5">Bline_iso_100314</strain>
        <strain evidence="6 7">DMI_063113</strain>
    </source>
</reference>
<name>A0A8H3UMD9_VENIN</name>
<dbReference type="Proteomes" id="UP000433883">
    <property type="component" value="Unassembled WGS sequence"/>
</dbReference>
<sequence>MKFTLLSGLLPVFALALPSFGTDGLHYHSLKARAQNLPTLKLPYGTWQATKYDSANDLYVFRNIRFAAAPVGPLRFAKPAPPIPTDNLQTGAQGGTCAQSAPPSLLSGAMGSGLGSMAAGLVGNMDLGKAMGGGPTSEDCLFLDLYVPSKALKGNVKLPIINWIYGGAYILGSKDGMYDGTGIVKNSGNNVIYVAGNYRLGAFGFLSGSTIEKEGTPNAGFWDQRAVLQWIHDYAPLFGGDEKDVSLWGESAGAGSIMHQLTAFGGNQPSLFKKAVVESPAYDVWVDRKNDLEQKFQNLLKVAGCSGKGVECLRALSFTAMRAAQDKYIATLPEGKFGFGPATDGNFVRQLPALEFASGNFDKNVESLILSHVSDEAGMFVKDPGNNETAFQALLEYNWGKHDIVNEAMLKHYPVKSEKWKTQKERIHEFVQTTIFTCNVRYMTEAYKGKTYNLQYARGAGTHGSDITPTFFTSPGVFGGQSAKISQQYQSYLISHARTGDPSRLKIGGLIEWPKVEWGPRLKQVLNVTDVGFSLIADDKTTAEDCDLWKEVMAALTVGGGYSPPGAIVESALLAGKADVVAKASTNFQ</sequence>
<keyword evidence="2 3" id="KW-0378">Hydrolase</keyword>
<keyword evidence="7" id="KW-1185">Reference proteome</keyword>
<dbReference type="PANTHER" id="PTHR11559">
    <property type="entry name" value="CARBOXYLESTERASE"/>
    <property type="match status" value="1"/>
</dbReference>
<dbReference type="Gene3D" id="3.40.50.1820">
    <property type="entry name" value="alpha/beta hydrolase"/>
    <property type="match status" value="1"/>
</dbReference>
<dbReference type="InterPro" id="IPR050309">
    <property type="entry name" value="Type-B_Carboxylest/Lipase"/>
</dbReference>
<comment type="similarity">
    <text evidence="1 3">Belongs to the type-B carboxylesterase/lipase family.</text>
</comment>
<dbReference type="InterPro" id="IPR002018">
    <property type="entry name" value="CarbesteraseB"/>
</dbReference>
<organism evidence="6 7">
    <name type="scientific">Venturia inaequalis</name>
    <name type="common">Apple scab fungus</name>
    <dbReference type="NCBI Taxonomy" id="5025"/>
    <lineage>
        <taxon>Eukaryota</taxon>
        <taxon>Fungi</taxon>
        <taxon>Dikarya</taxon>
        <taxon>Ascomycota</taxon>
        <taxon>Pezizomycotina</taxon>
        <taxon>Dothideomycetes</taxon>
        <taxon>Pleosporomycetidae</taxon>
        <taxon>Venturiales</taxon>
        <taxon>Venturiaceae</taxon>
        <taxon>Venturia</taxon>
    </lineage>
</organism>
<dbReference type="Proteomes" id="UP000490939">
    <property type="component" value="Unassembled WGS sequence"/>
</dbReference>
<dbReference type="PROSITE" id="PS00122">
    <property type="entry name" value="CARBOXYLESTERASE_B_1"/>
    <property type="match status" value="1"/>
</dbReference>
<dbReference type="EMBL" id="WNWR01000681">
    <property type="protein sequence ID" value="KAE9971329.1"/>
    <property type="molecule type" value="Genomic_DNA"/>
</dbReference>
<evidence type="ECO:0000313" key="5">
    <source>
        <dbReference type="EMBL" id="KAE9963196.1"/>
    </source>
</evidence>
<accession>A0A8H3UMD9</accession>
<protein>
    <recommendedName>
        <fullName evidence="3">Carboxylic ester hydrolase</fullName>
        <ecNumber evidence="3">3.1.1.-</ecNumber>
    </recommendedName>
</protein>
<proteinExistence type="inferred from homology"/>
<feature type="domain" description="Carboxylesterase type B" evidence="4">
    <location>
        <begin position="41"/>
        <end position="549"/>
    </location>
</feature>
<dbReference type="InterPro" id="IPR029058">
    <property type="entry name" value="AB_hydrolase_fold"/>
</dbReference>
<evidence type="ECO:0000313" key="6">
    <source>
        <dbReference type="EMBL" id="KAE9971329.1"/>
    </source>
</evidence>
<keyword evidence="3" id="KW-0732">Signal</keyword>
<dbReference type="Pfam" id="PF00135">
    <property type="entry name" value="COesterase"/>
    <property type="match status" value="1"/>
</dbReference>
<dbReference type="EMBL" id="WNWQ01000882">
    <property type="protein sequence ID" value="KAE9963196.1"/>
    <property type="molecule type" value="Genomic_DNA"/>
</dbReference>
<dbReference type="SUPFAM" id="SSF53474">
    <property type="entry name" value="alpha/beta-Hydrolases"/>
    <property type="match status" value="1"/>
</dbReference>
<gene>
    <name evidence="5" type="ORF">BLS_009545</name>
    <name evidence="6" type="ORF">EG327_009922</name>
</gene>
<evidence type="ECO:0000256" key="1">
    <source>
        <dbReference type="ARBA" id="ARBA00005964"/>
    </source>
</evidence>
<evidence type="ECO:0000256" key="2">
    <source>
        <dbReference type="ARBA" id="ARBA00022801"/>
    </source>
</evidence>
<evidence type="ECO:0000313" key="7">
    <source>
        <dbReference type="Proteomes" id="UP000490939"/>
    </source>
</evidence>
<dbReference type="GO" id="GO:0016787">
    <property type="term" value="F:hydrolase activity"/>
    <property type="evidence" value="ECO:0007669"/>
    <property type="project" value="UniProtKB-KW"/>
</dbReference>
<dbReference type="PROSITE" id="PS00941">
    <property type="entry name" value="CARBOXYLESTERASE_B_2"/>
    <property type="match status" value="1"/>
</dbReference>
<feature type="signal peptide" evidence="3">
    <location>
        <begin position="1"/>
        <end position="16"/>
    </location>
</feature>
<dbReference type="AlphaFoldDB" id="A0A8H3UMD9"/>
<dbReference type="EC" id="3.1.1.-" evidence="3"/>
<dbReference type="InterPro" id="IPR019826">
    <property type="entry name" value="Carboxylesterase_B_AS"/>
</dbReference>
<evidence type="ECO:0000256" key="3">
    <source>
        <dbReference type="RuleBase" id="RU361235"/>
    </source>
</evidence>
<feature type="chain" id="PRO_5044521558" description="Carboxylic ester hydrolase" evidence="3">
    <location>
        <begin position="17"/>
        <end position="589"/>
    </location>
</feature>
<comment type="caution">
    <text evidence="6">The sequence shown here is derived from an EMBL/GenBank/DDBJ whole genome shotgun (WGS) entry which is preliminary data.</text>
</comment>